<dbReference type="Gene3D" id="1.10.10.60">
    <property type="entry name" value="Homeodomain-like"/>
    <property type="match status" value="1"/>
</dbReference>
<evidence type="ECO:0000259" key="10">
    <source>
        <dbReference type="PROSITE" id="PS50071"/>
    </source>
</evidence>
<feature type="DNA-binding region" description="Homeobox" evidence="8">
    <location>
        <begin position="409"/>
        <end position="471"/>
    </location>
</feature>
<keyword evidence="12" id="KW-1185">Reference proteome</keyword>
<dbReference type="EMBL" id="CAMAPE010000004">
    <property type="protein sequence ID" value="CAH9061124.1"/>
    <property type="molecule type" value="Genomic_DNA"/>
</dbReference>
<protein>
    <recommendedName>
        <fullName evidence="10">Homeobox domain-containing protein</fullName>
    </recommendedName>
</protein>
<comment type="subcellular location">
    <subcellularLocation>
        <location evidence="1 8">Nucleus</location>
    </subcellularLocation>
</comment>
<keyword evidence="6" id="KW-0804">Transcription</keyword>
<dbReference type="GO" id="GO:0006355">
    <property type="term" value="P:regulation of DNA-templated transcription"/>
    <property type="evidence" value="ECO:0007669"/>
    <property type="project" value="InterPro"/>
</dbReference>
<dbReference type="GO" id="GO:0003677">
    <property type="term" value="F:DNA binding"/>
    <property type="evidence" value="ECO:0007669"/>
    <property type="project" value="UniProtKB-UniRule"/>
</dbReference>
<evidence type="ECO:0000256" key="5">
    <source>
        <dbReference type="ARBA" id="ARBA00023155"/>
    </source>
</evidence>
<comment type="caution">
    <text evidence="11">The sequence shown here is derived from an EMBL/GenBank/DDBJ whole genome shotgun (WGS) entry which is preliminary data.</text>
</comment>
<keyword evidence="4 8" id="KW-0238">DNA-binding</keyword>
<accession>A0A9P0YJF3</accession>
<evidence type="ECO:0000256" key="8">
    <source>
        <dbReference type="PROSITE-ProRule" id="PRU00108"/>
    </source>
</evidence>
<gene>
    <name evidence="11" type="ORF">CEURO_LOCUS1679</name>
</gene>
<feature type="compositionally biased region" description="Polar residues" evidence="9">
    <location>
        <begin position="498"/>
        <end position="510"/>
    </location>
</feature>
<evidence type="ECO:0000256" key="7">
    <source>
        <dbReference type="ARBA" id="ARBA00023242"/>
    </source>
</evidence>
<dbReference type="GO" id="GO:0005634">
    <property type="term" value="C:nucleus"/>
    <property type="evidence" value="ECO:0007669"/>
    <property type="project" value="UniProtKB-SubCell"/>
</dbReference>
<evidence type="ECO:0000256" key="6">
    <source>
        <dbReference type="ARBA" id="ARBA00023163"/>
    </source>
</evidence>
<feature type="region of interest" description="Disordered" evidence="9">
    <location>
        <begin position="143"/>
        <end position="183"/>
    </location>
</feature>
<dbReference type="FunFam" id="1.10.10.60:FF:000117">
    <property type="entry name" value="BEL1-like homeodomain protein 9"/>
    <property type="match status" value="1"/>
</dbReference>
<keyword evidence="5 8" id="KW-0371">Homeobox</keyword>
<dbReference type="InterPro" id="IPR009057">
    <property type="entry name" value="Homeodomain-like_sf"/>
</dbReference>
<dbReference type="PANTHER" id="PTHR11850">
    <property type="entry name" value="HOMEOBOX PROTEIN TRANSCRIPTION FACTORS"/>
    <property type="match status" value="1"/>
</dbReference>
<organism evidence="11 12">
    <name type="scientific">Cuscuta europaea</name>
    <name type="common">European dodder</name>
    <dbReference type="NCBI Taxonomy" id="41803"/>
    <lineage>
        <taxon>Eukaryota</taxon>
        <taxon>Viridiplantae</taxon>
        <taxon>Streptophyta</taxon>
        <taxon>Embryophyta</taxon>
        <taxon>Tracheophyta</taxon>
        <taxon>Spermatophyta</taxon>
        <taxon>Magnoliopsida</taxon>
        <taxon>eudicotyledons</taxon>
        <taxon>Gunneridae</taxon>
        <taxon>Pentapetalae</taxon>
        <taxon>asterids</taxon>
        <taxon>lamiids</taxon>
        <taxon>Solanales</taxon>
        <taxon>Convolvulaceae</taxon>
        <taxon>Cuscuteae</taxon>
        <taxon>Cuscuta</taxon>
        <taxon>Cuscuta subgen. Cuscuta</taxon>
    </lineage>
</organism>
<evidence type="ECO:0000256" key="3">
    <source>
        <dbReference type="ARBA" id="ARBA00023015"/>
    </source>
</evidence>
<evidence type="ECO:0000256" key="2">
    <source>
        <dbReference type="ARBA" id="ARBA00006454"/>
    </source>
</evidence>
<evidence type="ECO:0000313" key="12">
    <source>
        <dbReference type="Proteomes" id="UP001152484"/>
    </source>
</evidence>
<dbReference type="Pfam" id="PF07526">
    <property type="entry name" value="POX"/>
    <property type="match status" value="1"/>
</dbReference>
<sequence length="633" mass="69389">MSEGFGAYHVPQQSRRDKLRALAQNHHPGDGLAPLYYPPPPSHVLPSDFLTCAALHRHQQLGVVSDHFKNDKGTTFDTGPANFHAPSLYMDPQLHINQEVGRNPFLYTPQNLRVFDGESFHGGGGGGGDVSVVYKRPASDALSAGGHVRGGGGGSGQGLSLTLSSSHHHHQNQRGNQSSSSSLRPLELNLQGYDSTMQTLVSSIHGGAGDGDLSRATAPASGGPFTGYASILKGSRFLRPAQQLLEEVCDVVRGSTVFADDEAAESALLDHHQHPPPLPCLQQVDDSQSCNDGVGELRRKNSRLVSMLDEVCRRYKQYYQQLQTVVASFESVAGLNSAAPFANFALKAMSKHFICLKEAITEQLHCAANSQGHMTYEVEAHPSVENMGKRFYFQSPTVRTTGLMEHPPVWRPQRGLPERAVTVLRAWLFDHFLHPYPTDTDKLMLAKQTGLSRNQVSNWFINARVRLWKPMVEEIHTLETRQAQKDSQKKEQNNNNQGEHSSVRNNSVATTCEDENSSAIRQQTQDHQPPSKRMREEDENHNSLQGSDQEVAMDLSSYGNMSHHSQLGIGPTTARGVSLTLGLHQNNELGSSTDSSFPVNAAQRFGLDIASNEGFVLSGFDAHNSPFGRDMIG</sequence>
<dbReference type="InterPro" id="IPR001356">
    <property type="entry name" value="HD"/>
</dbReference>
<evidence type="ECO:0000256" key="9">
    <source>
        <dbReference type="SAM" id="MobiDB-lite"/>
    </source>
</evidence>
<feature type="compositionally biased region" description="Low complexity" evidence="9">
    <location>
        <begin position="173"/>
        <end position="183"/>
    </location>
</feature>
<keyword evidence="3" id="KW-0805">Transcription regulation</keyword>
<feature type="region of interest" description="Disordered" evidence="9">
    <location>
        <begin position="480"/>
        <end position="547"/>
    </location>
</feature>
<feature type="domain" description="Homeobox" evidence="10">
    <location>
        <begin position="407"/>
        <end position="470"/>
    </location>
</feature>
<reference evidence="11" key="1">
    <citation type="submission" date="2022-07" db="EMBL/GenBank/DDBJ databases">
        <authorList>
            <person name="Macas J."/>
            <person name="Novak P."/>
            <person name="Neumann P."/>
        </authorList>
    </citation>
    <scope>NUCLEOTIDE SEQUENCE</scope>
</reference>
<dbReference type="AlphaFoldDB" id="A0A9P0YJF3"/>
<dbReference type="SMART" id="SM00389">
    <property type="entry name" value="HOX"/>
    <property type="match status" value="1"/>
</dbReference>
<dbReference type="Pfam" id="PF05920">
    <property type="entry name" value="Homeobox_KN"/>
    <property type="match status" value="1"/>
</dbReference>
<evidence type="ECO:0000313" key="11">
    <source>
        <dbReference type="EMBL" id="CAH9061124.1"/>
    </source>
</evidence>
<feature type="compositionally biased region" description="Basic and acidic residues" evidence="9">
    <location>
        <begin position="480"/>
        <end position="492"/>
    </location>
</feature>
<dbReference type="SUPFAM" id="SSF46689">
    <property type="entry name" value="Homeodomain-like"/>
    <property type="match status" value="1"/>
</dbReference>
<dbReference type="PROSITE" id="PS50071">
    <property type="entry name" value="HOMEOBOX_2"/>
    <property type="match status" value="1"/>
</dbReference>
<dbReference type="OrthoDB" id="10056939at2759"/>
<dbReference type="InterPro" id="IPR050224">
    <property type="entry name" value="TALE_homeobox"/>
</dbReference>
<name>A0A9P0YJF3_CUSEU</name>
<dbReference type="InterPro" id="IPR008422">
    <property type="entry name" value="KN_HD"/>
</dbReference>
<keyword evidence="7 8" id="KW-0539">Nucleus</keyword>
<evidence type="ECO:0000256" key="1">
    <source>
        <dbReference type="ARBA" id="ARBA00004123"/>
    </source>
</evidence>
<feature type="compositionally biased region" description="Gly residues" evidence="9">
    <location>
        <begin position="147"/>
        <end position="157"/>
    </location>
</feature>
<dbReference type="InterPro" id="IPR006563">
    <property type="entry name" value="POX_dom"/>
</dbReference>
<evidence type="ECO:0000256" key="4">
    <source>
        <dbReference type="ARBA" id="ARBA00023125"/>
    </source>
</evidence>
<dbReference type="Proteomes" id="UP001152484">
    <property type="component" value="Unassembled WGS sequence"/>
</dbReference>
<dbReference type="SMART" id="SM00574">
    <property type="entry name" value="POX"/>
    <property type="match status" value="1"/>
</dbReference>
<proteinExistence type="inferred from homology"/>
<dbReference type="CDD" id="cd00086">
    <property type="entry name" value="homeodomain"/>
    <property type="match status" value="1"/>
</dbReference>
<comment type="similarity">
    <text evidence="2">Belongs to the TALE/BELL homeobox family.</text>
</comment>
<feature type="compositionally biased region" description="Polar residues" evidence="9">
    <location>
        <begin position="517"/>
        <end position="528"/>
    </location>
</feature>